<dbReference type="InterPro" id="IPR025405">
    <property type="entry name" value="DUF4131"/>
</dbReference>
<proteinExistence type="predicted"/>
<feature type="transmembrane region" description="Helical" evidence="6">
    <location>
        <begin position="456"/>
        <end position="475"/>
    </location>
</feature>
<dbReference type="PANTHER" id="PTHR30619:SF1">
    <property type="entry name" value="RECOMBINATION PROTEIN 2"/>
    <property type="match status" value="1"/>
</dbReference>
<reference evidence="8" key="2">
    <citation type="submission" date="2023-08" db="EMBL/GenBank/DDBJ databases">
        <title>Nitrogen cycling bacteria in agricultural field soils.</title>
        <authorList>
            <person name="Jang J."/>
        </authorList>
    </citation>
    <scope>NUCLEOTIDE SEQUENCE</scope>
    <source>
        <strain evidence="8">PS3-36</strain>
    </source>
</reference>
<dbReference type="SUPFAM" id="SSF56281">
    <property type="entry name" value="Metallo-hydrolase/oxidoreductase"/>
    <property type="match status" value="1"/>
</dbReference>
<dbReference type="GO" id="GO:0030420">
    <property type="term" value="P:establishment of competence for transformation"/>
    <property type="evidence" value="ECO:0007669"/>
    <property type="project" value="InterPro"/>
</dbReference>
<dbReference type="InterPro" id="IPR035681">
    <property type="entry name" value="ComA-like_MBL"/>
</dbReference>
<evidence type="ECO:0000313" key="11">
    <source>
        <dbReference type="Proteomes" id="UP001178888"/>
    </source>
</evidence>
<dbReference type="GO" id="GO:0005886">
    <property type="term" value="C:plasma membrane"/>
    <property type="evidence" value="ECO:0007669"/>
    <property type="project" value="UniProtKB-SubCell"/>
</dbReference>
<feature type="transmembrane region" description="Helical" evidence="6">
    <location>
        <begin position="335"/>
        <end position="353"/>
    </location>
</feature>
<comment type="caution">
    <text evidence="9">The sequence shown here is derived from an EMBL/GenBank/DDBJ whole genome shotgun (WGS) entry which is preliminary data.</text>
</comment>
<reference evidence="9 10" key="1">
    <citation type="submission" date="2019-03" db="EMBL/GenBank/DDBJ databases">
        <title>Bacillus niacini sp. nov. a Nicotinate-Metabolizing Mesophile Isolated from Soil.</title>
        <authorList>
            <person name="Zhang G."/>
        </authorList>
    </citation>
    <scope>NUCLEOTIDE SEQUENCE [LARGE SCALE GENOMIC DNA]</scope>
    <source>
        <strain evidence="9 10">WN066</strain>
    </source>
</reference>
<name>A0A4R5VUH2_9BACI</name>
<accession>A0A4R5VUH2</accession>
<dbReference type="AlphaFoldDB" id="A0A4R5VUH2"/>
<dbReference type="Pfam" id="PF00753">
    <property type="entry name" value="Lactamase_B"/>
    <property type="match status" value="1"/>
</dbReference>
<dbReference type="Proteomes" id="UP001178888">
    <property type="component" value="Unassembled WGS sequence"/>
</dbReference>
<sequence length="775" mass="87785">MEGKYFYFAISALLGVLSSLNIAVPFIFAAIVFFSLVFTYKKYSSPQLFLLFGVFLVFFLSAQNVKINSQTVIPSSTKVFYLEFMDDTKIDGDLLQVMAKEKAYKEKLLIRYRIHSEAEKGAMKNKSFYGRLCKVSGELSKPSIAKNPNAFNYRAYLANKKIYWIVETQKNPLQTCIPQKLTPVVFIKELRFYGIHYLETHFPPEISSLSAALIFGDRSLLGPEALVDYQKTGIVHLLAISGLHVSLLIGMVYYLGIRSGLTREFMTQFLLFLLPIYAILTGGSPSVIRAVLMIFLVLITVKWKNKIKLIPIDAISIAFILYLLINPMVVYDVGFQLSFTVSFAIIVSAKIILKKYRNSLAKMLVTSIISQLASLPLLLYHYFGVSLISIAANLLYIPLFSFVFLPGLYFLFFIQIIFQTTPSILLAFFIKTITLSNQLIHYLSDFSIALFVPGRPGILFLILYMAAILAVFFVWETPSYVKKQLHIVVLTGFLVSFQIVWNWLNPVGEVTMIDVGQGDSILIHLPSGKGNYLIDTGGTVSFTEENWRRRERPYEIGRDVVIPFLKGRGITKIDKLILTHGDMDHIGGTFAILKEMEIEQILMPSVKEPSQTELEIIHEAEKKGISVMKVSGGMKWKTKNYLFYVLSPEKNFEGERNSGSITIFAKIGGLTWFFGGDLDKEGEERIIHHYPELTVDILKAGHHGSKTSSSEDFIQQIKPKVALISAGEKNRFGHPHKETLDILQKYHVFIYRTDQQGAITYRFYNGHGTFSTFLP</sequence>
<dbReference type="InterPro" id="IPR001279">
    <property type="entry name" value="Metallo-B-lactamas"/>
</dbReference>
<evidence type="ECO:0000256" key="1">
    <source>
        <dbReference type="ARBA" id="ARBA00004651"/>
    </source>
</evidence>
<dbReference type="Pfam" id="PF03772">
    <property type="entry name" value="Competence"/>
    <property type="match status" value="1"/>
</dbReference>
<feature type="transmembrane region" description="Helical" evidence="6">
    <location>
        <begin position="261"/>
        <end position="280"/>
    </location>
</feature>
<evidence type="ECO:0000313" key="10">
    <source>
        <dbReference type="Proteomes" id="UP000295132"/>
    </source>
</evidence>
<dbReference type="InterPro" id="IPR052159">
    <property type="entry name" value="Competence_DNA_uptake"/>
</dbReference>
<feature type="domain" description="Metallo-beta-lactamase" evidence="7">
    <location>
        <begin position="517"/>
        <end position="728"/>
    </location>
</feature>
<evidence type="ECO:0000256" key="2">
    <source>
        <dbReference type="ARBA" id="ARBA00022475"/>
    </source>
</evidence>
<evidence type="ECO:0000256" key="5">
    <source>
        <dbReference type="ARBA" id="ARBA00023136"/>
    </source>
</evidence>
<dbReference type="PANTHER" id="PTHR30619">
    <property type="entry name" value="DNA INTERNALIZATION/COMPETENCE PROTEIN COMEC/REC2"/>
    <property type="match status" value="1"/>
</dbReference>
<dbReference type="NCBIfam" id="TIGR00360">
    <property type="entry name" value="ComEC_N-term"/>
    <property type="match status" value="1"/>
</dbReference>
<organism evidence="9 10">
    <name type="scientific">Bacillus salipaludis</name>
    <dbReference type="NCBI Taxonomy" id="2547811"/>
    <lineage>
        <taxon>Bacteria</taxon>
        <taxon>Bacillati</taxon>
        <taxon>Bacillota</taxon>
        <taxon>Bacilli</taxon>
        <taxon>Bacillales</taxon>
        <taxon>Bacillaceae</taxon>
        <taxon>Bacillus</taxon>
    </lineage>
</organism>
<dbReference type="InterPro" id="IPR004477">
    <property type="entry name" value="ComEC_N"/>
</dbReference>
<feature type="transmembrane region" description="Helical" evidence="6">
    <location>
        <begin position="310"/>
        <end position="329"/>
    </location>
</feature>
<evidence type="ECO:0000256" key="3">
    <source>
        <dbReference type="ARBA" id="ARBA00022692"/>
    </source>
</evidence>
<dbReference type="Pfam" id="PF13567">
    <property type="entry name" value="DUF4131"/>
    <property type="match status" value="1"/>
</dbReference>
<feature type="transmembrane region" description="Helical" evidence="6">
    <location>
        <begin position="395"/>
        <end position="418"/>
    </location>
</feature>
<keyword evidence="3 6" id="KW-0812">Transmembrane</keyword>
<keyword evidence="4 6" id="KW-1133">Transmembrane helix</keyword>
<feature type="transmembrane region" description="Helical" evidence="6">
    <location>
        <begin position="48"/>
        <end position="65"/>
    </location>
</feature>
<evidence type="ECO:0000256" key="4">
    <source>
        <dbReference type="ARBA" id="ARBA00022989"/>
    </source>
</evidence>
<protein>
    <submittedName>
        <fullName evidence="9">DNA internalization-related competence protein ComEC/Rec2</fullName>
    </submittedName>
</protein>
<feature type="transmembrane region" description="Helical" evidence="6">
    <location>
        <begin position="360"/>
        <end position="383"/>
    </location>
</feature>
<dbReference type="SMART" id="SM00849">
    <property type="entry name" value="Lactamase_B"/>
    <property type="match status" value="1"/>
</dbReference>
<dbReference type="RefSeq" id="WP_133334495.1">
    <property type="nucleotide sequence ID" value="NZ_JAVGVR010000001.1"/>
</dbReference>
<feature type="transmembrane region" description="Helical" evidence="6">
    <location>
        <begin position="425"/>
        <end position="444"/>
    </location>
</feature>
<keyword evidence="11" id="KW-1185">Reference proteome</keyword>
<feature type="transmembrane region" description="Helical" evidence="6">
    <location>
        <begin position="487"/>
        <end position="504"/>
    </location>
</feature>
<feature type="transmembrane region" description="Helical" evidence="6">
    <location>
        <begin position="233"/>
        <end position="254"/>
    </location>
</feature>
<keyword evidence="2" id="KW-1003">Cell membrane</keyword>
<keyword evidence="5 6" id="KW-0472">Membrane</keyword>
<dbReference type="CDD" id="cd07731">
    <property type="entry name" value="ComA-like_MBL-fold"/>
    <property type="match status" value="1"/>
</dbReference>
<dbReference type="Proteomes" id="UP000295132">
    <property type="component" value="Unassembled WGS sequence"/>
</dbReference>
<evidence type="ECO:0000313" key="9">
    <source>
        <dbReference type="EMBL" id="TDK61651.1"/>
    </source>
</evidence>
<evidence type="ECO:0000256" key="6">
    <source>
        <dbReference type="SAM" id="Phobius"/>
    </source>
</evidence>
<dbReference type="InterPro" id="IPR004797">
    <property type="entry name" value="Competence_ComEC/Rec2"/>
</dbReference>
<gene>
    <name evidence="9" type="ORF">E2K98_12220</name>
    <name evidence="8" type="ORF">RCG21_25845</name>
</gene>
<comment type="subcellular location">
    <subcellularLocation>
        <location evidence="1">Cell membrane</location>
        <topology evidence="1">Multi-pass membrane protein</topology>
    </subcellularLocation>
</comment>
<dbReference type="EMBL" id="JAVGVR010000001">
    <property type="protein sequence ID" value="MDQ6599724.1"/>
    <property type="molecule type" value="Genomic_DNA"/>
</dbReference>
<dbReference type="EMBL" id="SMYO01000005">
    <property type="protein sequence ID" value="TDK61651.1"/>
    <property type="molecule type" value="Genomic_DNA"/>
</dbReference>
<dbReference type="NCBIfam" id="TIGR00361">
    <property type="entry name" value="ComEC_Rec2"/>
    <property type="match status" value="1"/>
</dbReference>
<evidence type="ECO:0000313" key="8">
    <source>
        <dbReference type="EMBL" id="MDQ6599724.1"/>
    </source>
</evidence>
<dbReference type="Gene3D" id="3.60.15.10">
    <property type="entry name" value="Ribonuclease Z/Hydroxyacylglutathione hydrolase-like"/>
    <property type="match status" value="1"/>
</dbReference>
<feature type="transmembrane region" description="Helical" evidence="6">
    <location>
        <begin position="6"/>
        <end position="36"/>
    </location>
</feature>
<dbReference type="InterPro" id="IPR036866">
    <property type="entry name" value="RibonucZ/Hydroxyglut_hydro"/>
</dbReference>
<evidence type="ECO:0000259" key="7">
    <source>
        <dbReference type="SMART" id="SM00849"/>
    </source>
</evidence>